<dbReference type="GO" id="GO:0003735">
    <property type="term" value="F:structural constituent of ribosome"/>
    <property type="evidence" value="ECO:0007669"/>
    <property type="project" value="InterPro"/>
</dbReference>
<dbReference type="GO" id="GO:0005840">
    <property type="term" value="C:ribosome"/>
    <property type="evidence" value="ECO:0007669"/>
    <property type="project" value="UniProtKB-KW"/>
</dbReference>
<dbReference type="GO" id="GO:0005634">
    <property type="term" value="C:nucleus"/>
    <property type="evidence" value="ECO:0007669"/>
    <property type="project" value="UniProtKB-ARBA"/>
</dbReference>
<evidence type="ECO:0000259" key="10">
    <source>
        <dbReference type="PROSITE" id="PS50053"/>
    </source>
</evidence>
<gene>
    <name evidence="11" type="ORF">NMOB1V02_LOCUS4175</name>
</gene>
<dbReference type="SUPFAM" id="SSF53032">
    <property type="entry name" value="tRNA-intron endonuclease catalytic domain-like"/>
    <property type="match status" value="1"/>
</dbReference>
<keyword evidence="4" id="KW-0496">Mitochondrion</keyword>
<dbReference type="Pfam" id="PF07147">
    <property type="entry name" value="PDCD9"/>
    <property type="match status" value="1"/>
</dbReference>
<dbReference type="GO" id="GO:0006412">
    <property type="term" value="P:translation"/>
    <property type="evidence" value="ECO:0007669"/>
    <property type="project" value="InterPro"/>
</dbReference>
<dbReference type="EMBL" id="CAJPEX010000619">
    <property type="protein sequence ID" value="CAG0916562.1"/>
    <property type="molecule type" value="Genomic_DNA"/>
</dbReference>
<dbReference type="InterPro" id="IPR000626">
    <property type="entry name" value="Ubiquitin-like_dom"/>
</dbReference>
<name>A0A7R9GBN6_9CRUS</name>
<dbReference type="SUPFAM" id="SSF54236">
    <property type="entry name" value="Ubiquitin-like"/>
    <property type="match status" value="1"/>
</dbReference>
<dbReference type="GO" id="GO:0006388">
    <property type="term" value="P:tRNA splicing, via endonucleolytic cleavage and ligation"/>
    <property type="evidence" value="ECO:0007669"/>
    <property type="project" value="InterPro"/>
</dbReference>
<comment type="similarity">
    <text evidence="6">Belongs to the mitochondrion-specific ribosomal protein mL37 family.</text>
</comment>
<comment type="subcellular location">
    <subcellularLocation>
        <location evidence="1">Mitochondrion</location>
    </subcellularLocation>
</comment>
<feature type="compositionally biased region" description="Basic and acidic residues" evidence="9">
    <location>
        <begin position="972"/>
        <end position="981"/>
    </location>
</feature>
<dbReference type="Proteomes" id="UP000678499">
    <property type="component" value="Unassembled WGS sequence"/>
</dbReference>
<feature type="region of interest" description="Disordered" evidence="9">
    <location>
        <begin position="108"/>
        <end position="134"/>
    </location>
</feature>
<organism evidence="11">
    <name type="scientific">Notodromas monacha</name>
    <dbReference type="NCBI Taxonomy" id="399045"/>
    <lineage>
        <taxon>Eukaryota</taxon>
        <taxon>Metazoa</taxon>
        <taxon>Ecdysozoa</taxon>
        <taxon>Arthropoda</taxon>
        <taxon>Crustacea</taxon>
        <taxon>Oligostraca</taxon>
        <taxon>Ostracoda</taxon>
        <taxon>Podocopa</taxon>
        <taxon>Podocopida</taxon>
        <taxon>Cypridocopina</taxon>
        <taxon>Cypridoidea</taxon>
        <taxon>Cyprididae</taxon>
        <taxon>Notodromas</taxon>
    </lineage>
</organism>
<dbReference type="InterPro" id="IPR036167">
    <property type="entry name" value="tRNA_intron_Endo_cat-like_sf"/>
</dbReference>
<dbReference type="GO" id="GO:0003676">
    <property type="term" value="F:nucleic acid binding"/>
    <property type="evidence" value="ECO:0007669"/>
    <property type="project" value="InterPro"/>
</dbReference>
<evidence type="ECO:0000256" key="9">
    <source>
        <dbReference type="SAM" id="MobiDB-lite"/>
    </source>
</evidence>
<dbReference type="SMART" id="SM00213">
    <property type="entry name" value="UBQ"/>
    <property type="match status" value="1"/>
</dbReference>
<dbReference type="Gene3D" id="3.40.1350.10">
    <property type="match status" value="1"/>
</dbReference>
<reference evidence="11" key="1">
    <citation type="submission" date="2020-11" db="EMBL/GenBank/DDBJ databases">
        <authorList>
            <person name="Tran Van P."/>
        </authorList>
    </citation>
    <scope>NUCLEOTIDE SEQUENCE</scope>
</reference>
<evidence type="ECO:0000256" key="5">
    <source>
        <dbReference type="ARBA" id="ARBA00023274"/>
    </source>
</evidence>
<dbReference type="InterPro" id="IPR010793">
    <property type="entry name" value="Ribosomal_mL37/mL65"/>
</dbReference>
<dbReference type="InterPro" id="IPR029071">
    <property type="entry name" value="Ubiquitin-like_domsf"/>
</dbReference>
<sequence>MRVVVVDCLACKVIEDFGTSHRQGILVKRVIVELLSRSMNITSGTRGPRQENFAPNRHFVKEEYIQGPYIRQNVSYDQRSERFLVKDEGGYRDDYSVNFPRVSREVELRHRHRDGPSSVSRLQPLPSSRSQGPEFRAANVDMRRFSRHPVRHEHVNVDGPFLSYGDGVGMHPERFGEKIRPFRGNDPLRDLKSKLLGVFNDLEAEALVEARRFSELELKMNSNQDFRRHFPFGVFGCHMCRMYQRTMSELLTHLSSSVHLATQERIRIALQNISDGLIKEAQRMNALESRNIPQERMTPCEVCMSSFAGSICKHEESAHHRKILEFNWFDCRSCNVRIMERAQSHRHILTAQHIKNTLERLGFNSGHLDLDKFTPADDLLASLIPSPSLVPDEDSQDSISYAHPARAGDDADDIVGMIKIPDRHNHDVPLGLDMIVDAYECGCCNKVHEKSSGMVREVFLCRVCNKSFSSKDDAHGKHSRSGDHFIHYSNYAQRHNARLREQRLQGKAGDNRKFRIEFDVFECEDAFTPGPALAVPLKEEPVDPDFHPAFLHPHVSDATERPDRSQPTRDVESRERGDSSEPGVGAESVRWTCPVVSPEDQTPRTESNADSNHRPTTVVMDCPSPETIPTGKISVATTSLFAPTSAMTEVVGKRKQTTNFSIRNIISEQSEPSAARTTRLPTASVPVAETVPSCAAVTPLPYLLEDGPTPVTPEEAQQVLESISEEAPGFSQNDSGENWMEYADYLSNLDGNASSQISNQPNGNIEVLDLNFSSDPILGFSSTESPLEAINSQPPTPEVRLKTVSEAQKKPESSPAAPVSNGPQRKPFQPLFMRKALPAPTPPQKKKSINTRFLAGLGFPGLSYTPQDEIMRAKSILDKLSAGKPAGNNEDDRSSDGIPESVVEDEPGKTFDAPSFSDSSSEDEDEEIPGSSNGISTMKKSQVGSESSRSTERNAMKTNASSRSRKVYSPEPVEKSKESSRRKQVPNGSRQNSTRSVASNPPSRKRRATTYEVVDEETVDSVIDVDEEYGRRKVRTRKRNIAGDAIMNIFVKVLNGPECSVALVNSSTVSELKEKVCDKLGVPSALQKIVYKGRTLSNEKTVVEHGVEDGAKVHLLVANVKPQPRAPDAPWETSDTSALWTHLHEFLKPRFPEAQCVKVSVDFFNELRNMLDTLGLDDLERLATCLLQVENNSGEAGGSLVNAGFWYVMAEQQLGGYEDADLNQKTAAEIVFTHLRKVRPEWKFEHFFHHSLKMICFRVTSYKGDFTETVVPVSSSVGGISPLDIGRFCSASNSNKILMAMITDDSDVLYYEIQDGFLPTTPKLAGMKLTQVLFRANYARWKRFQWRAQCKRIVRDDGLKKSLESTGIQVEDALQFVNSRMQGQIIPLLNPKDYPFTEEIPDYGSSALHSSEAFDINNSSVGVPGEGLTQIQRLTRTLVRIGYPIELENQIGSFPKQGYFESELRKYTEHAQFFDPTQTKLPREAESVEDLMGYRKGTTIGIRKRLEYGVPLKQRGEIMVEAMLRMCSIALSRTNPSVKDRITLRNVDINVPVDVEKNAKIVLRLRGDRVVMSKEAISPWANVSDVFETQERALPEIYPLGPLAFFKTTNVYRDSNFFPLAPKTPFSNVHTVFSLYDDPNCEWDVSQKIGRALLHSFGWAVANARHKFGESVKELPHPVAVQVVHTDGREFTFGCFQLNTLDLRDQTSAKNLFWYLPPLNLWTKCGFREAAPFIEGFNPQVMQNFLPLFLSGVRS</sequence>
<dbReference type="GO" id="GO:1990904">
    <property type="term" value="C:ribonucleoprotein complex"/>
    <property type="evidence" value="ECO:0007669"/>
    <property type="project" value="UniProtKB-KW"/>
</dbReference>
<keyword evidence="3" id="KW-0689">Ribosomal protein</keyword>
<keyword evidence="12" id="KW-1185">Reference proteome</keyword>
<feature type="region of interest" description="Disordered" evidence="9">
    <location>
        <begin position="804"/>
        <end position="827"/>
    </location>
</feature>
<feature type="compositionally biased region" description="Polar residues" evidence="9">
    <location>
        <begin position="986"/>
        <end position="1002"/>
    </location>
</feature>
<proteinExistence type="inferred from homology"/>
<feature type="region of interest" description="Disordered" evidence="9">
    <location>
        <begin position="881"/>
        <end position="1012"/>
    </location>
</feature>
<accession>A0A7R9GBN6</accession>
<evidence type="ECO:0000313" key="12">
    <source>
        <dbReference type="Proteomes" id="UP000678499"/>
    </source>
</evidence>
<evidence type="ECO:0000313" key="11">
    <source>
        <dbReference type="EMBL" id="CAD7276410.1"/>
    </source>
</evidence>
<dbReference type="PANTHER" id="PTHR15889">
    <property type="entry name" value="MITOCHONDRIAL RIBOSOMAL PROTEIN L37"/>
    <property type="match status" value="1"/>
</dbReference>
<feature type="compositionally biased region" description="Polar residues" evidence="9">
    <location>
        <begin position="930"/>
        <end position="948"/>
    </location>
</feature>
<dbReference type="PROSITE" id="PS50053">
    <property type="entry name" value="UBIQUITIN_2"/>
    <property type="match status" value="1"/>
</dbReference>
<evidence type="ECO:0000256" key="4">
    <source>
        <dbReference type="ARBA" id="ARBA00023128"/>
    </source>
</evidence>
<keyword evidence="2" id="KW-0809">Transit peptide</keyword>
<evidence type="ECO:0000256" key="6">
    <source>
        <dbReference type="ARBA" id="ARBA00037985"/>
    </source>
</evidence>
<evidence type="ECO:0000256" key="3">
    <source>
        <dbReference type="ARBA" id="ARBA00022980"/>
    </source>
</evidence>
<feature type="compositionally biased region" description="Polar residues" evidence="9">
    <location>
        <begin position="117"/>
        <end position="131"/>
    </location>
</feature>
<dbReference type="OrthoDB" id="5835618at2759"/>
<dbReference type="Pfam" id="PF00240">
    <property type="entry name" value="ubiquitin"/>
    <property type="match status" value="1"/>
</dbReference>
<dbReference type="InterPro" id="IPR052482">
    <property type="entry name" value="mtLSU_mL37"/>
</dbReference>
<protein>
    <recommendedName>
        <fullName evidence="7">Large ribosomal subunit protein mL37</fullName>
    </recommendedName>
    <alternativeName>
        <fullName evidence="8">39S ribosomal protein L37, mitochondrial</fullName>
    </alternativeName>
</protein>
<feature type="compositionally biased region" description="Basic and acidic residues" evidence="9">
    <location>
        <begin position="554"/>
        <end position="579"/>
    </location>
</feature>
<dbReference type="CDD" id="cd17039">
    <property type="entry name" value="Ubl_ubiquitin_like"/>
    <property type="match status" value="1"/>
</dbReference>
<feature type="region of interest" description="Disordered" evidence="9">
    <location>
        <begin position="544"/>
        <end position="626"/>
    </location>
</feature>
<keyword evidence="5" id="KW-0687">Ribonucleoprotein</keyword>
<dbReference type="GO" id="GO:0005739">
    <property type="term" value="C:mitochondrion"/>
    <property type="evidence" value="ECO:0007669"/>
    <property type="project" value="UniProtKB-SubCell"/>
</dbReference>
<dbReference type="EMBL" id="OA882656">
    <property type="protein sequence ID" value="CAD7276410.1"/>
    <property type="molecule type" value="Genomic_DNA"/>
</dbReference>
<evidence type="ECO:0000256" key="1">
    <source>
        <dbReference type="ARBA" id="ARBA00004173"/>
    </source>
</evidence>
<evidence type="ECO:0000256" key="8">
    <source>
        <dbReference type="ARBA" id="ARBA00041617"/>
    </source>
</evidence>
<dbReference type="Gene3D" id="3.10.20.90">
    <property type="entry name" value="Phosphatidylinositol 3-kinase Catalytic Subunit, Chain A, domain 1"/>
    <property type="match status" value="1"/>
</dbReference>
<evidence type="ECO:0000256" key="7">
    <source>
        <dbReference type="ARBA" id="ARBA00039442"/>
    </source>
</evidence>
<feature type="domain" description="Ubiquitin-like" evidence="10">
    <location>
        <begin position="1047"/>
        <end position="1117"/>
    </location>
</feature>
<dbReference type="PANTHER" id="PTHR15889:SF2">
    <property type="entry name" value="LARGE RIBOSOMAL SUBUNIT PROTEIN ML37"/>
    <property type="match status" value="1"/>
</dbReference>
<evidence type="ECO:0000256" key="2">
    <source>
        <dbReference type="ARBA" id="ARBA00022946"/>
    </source>
</evidence>
<dbReference type="InterPro" id="IPR011856">
    <property type="entry name" value="tRNA_endonuc-like_dom_sf"/>
</dbReference>